<feature type="chain" id="PRO_5046709406" evidence="1">
    <location>
        <begin position="19"/>
        <end position="351"/>
    </location>
</feature>
<dbReference type="Proteomes" id="UP001375382">
    <property type="component" value="Unassembled WGS sequence"/>
</dbReference>
<feature type="signal peptide" evidence="1">
    <location>
        <begin position="1"/>
        <end position="18"/>
    </location>
</feature>
<dbReference type="EMBL" id="JALAAR010000011">
    <property type="protein sequence ID" value="MEH8018306.1"/>
    <property type="molecule type" value="Genomic_DNA"/>
</dbReference>
<organism evidence="2 3">
    <name type="scientific">Rheinheimera muenzenbergensis</name>
    <dbReference type="NCBI Taxonomy" id="1193628"/>
    <lineage>
        <taxon>Bacteria</taxon>
        <taxon>Pseudomonadati</taxon>
        <taxon>Pseudomonadota</taxon>
        <taxon>Gammaproteobacteria</taxon>
        <taxon>Chromatiales</taxon>
        <taxon>Chromatiaceae</taxon>
        <taxon>Rheinheimera</taxon>
    </lineage>
</organism>
<dbReference type="Pfam" id="PF09839">
    <property type="entry name" value="DUF2066"/>
    <property type="match status" value="1"/>
</dbReference>
<sequence length="351" mass="38609">MKSLTQVVLLSVAMLLSAALPAGQIDNLYQADVAATAKVADWQQDAFRQVLAKVSGREDIHQQPQIADELSRAAGYVKQFEAVRSNDGNRMRVLLDAGKVNQLLQQNNIAVWGALRPDILIWLVEQQGAERQFVRKSAQQFNQALQQAFTQTALPLLLPLYDIDDLLSLTETDVWAGFWQPVNQASARYNADVVIAATIEQLPQDSGTSYRLSWQRNENGRILRDEVSATDADTLMQTFARKLAQQLAASYATTLSETPAQFMLQVSGLTDLAAIVQVQKLLRQVVGVSGVTISAYHNGSARYTLESGVDAQGLLSALRFNPQLRMQQLPVAVELDATAVPVLATLEYTKL</sequence>
<comment type="caution">
    <text evidence="2">The sequence shown here is derived from an EMBL/GenBank/DDBJ whole genome shotgun (WGS) entry which is preliminary data.</text>
</comment>
<name>A0ABU8C9F7_9GAMM</name>
<accession>A0ABU8C9F7</accession>
<evidence type="ECO:0000313" key="2">
    <source>
        <dbReference type="EMBL" id="MEH8018306.1"/>
    </source>
</evidence>
<dbReference type="RefSeq" id="WP_335736711.1">
    <property type="nucleotide sequence ID" value="NZ_JALAAR010000011.1"/>
</dbReference>
<dbReference type="InterPro" id="IPR018642">
    <property type="entry name" value="DUF2066"/>
</dbReference>
<keyword evidence="3" id="KW-1185">Reference proteome</keyword>
<keyword evidence="1" id="KW-0732">Signal</keyword>
<proteinExistence type="predicted"/>
<evidence type="ECO:0000313" key="3">
    <source>
        <dbReference type="Proteomes" id="UP001375382"/>
    </source>
</evidence>
<protein>
    <submittedName>
        <fullName evidence="2">DUF2066 domain-containing protein</fullName>
    </submittedName>
</protein>
<reference evidence="2 3" key="1">
    <citation type="journal article" date="2023" name="Ecotoxicol. Environ. Saf.">
        <title>Mercury remediation potential of mercury-resistant strain Rheinheimera metallidurans sp. nov. isolated from a municipal waste dumping site.</title>
        <authorList>
            <person name="Yadav V."/>
            <person name="Manjhi A."/>
            <person name="Vadakedath N."/>
        </authorList>
    </citation>
    <scope>NUCLEOTIDE SEQUENCE [LARGE SCALE GENOMIC DNA]</scope>
    <source>
        <strain evidence="2 3">E-49</strain>
    </source>
</reference>
<gene>
    <name evidence="2" type="ORF">MN202_13775</name>
</gene>
<evidence type="ECO:0000256" key="1">
    <source>
        <dbReference type="SAM" id="SignalP"/>
    </source>
</evidence>